<reference evidence="1" key="1">
    <citation type="journal article" date="2014" name="Front. Microbiol.">
        <title>High frequency of phylogenetically diverse reductive dehalogenase-homologous genes in deep subseafloor sedimentary metagenomes.</title>
        <authorList>
            <person name="Kawai M."/>
            <person name="Futagami T."/>
            <person name="Toyoda A."/>
            <person name="Takaki Y."/>
            <person name="Nishi S."/>
            <person name="Hori S."/>
            <person name="Arai W."/>
            <person name="Tsubouchi T."/>
            <person name="Morono Y."/>
            <person name="Uchiyama I."/>
            <person name="Ito T."/>
            <person name="Fujiyama A."/>
            <person name="Inagaki F."/>
            <person name="Takami H."/>
        </authorList>
    </citation>
    <scope>NUCLEOTIDE SEQUENCE</scope>
    <source>
        <strain evidence="1">Expedition CK06-06</strain>
    </source>
</reference>
<proteinExistence type="predicted"/>
<accession>X1CL57</accession>
<sequence length="38" mass="4701">RYVWLERFERIRKHAIATDQAEFADFVEKSIKAYEQQQ</sequence>
<feature type="non-terminal residue" evidence="1">
    <location>
        <position position="1"/>
    </location>
</feature>
<evidence type="ECO:0000313" key="1">
    <source>
        <dbReference type="EMBL" id="GAG93752.1"/>
    </source>
</evidence>
<dbReference type="EMBL" id="BART01020906">
    <property type="protein sequence ID" value="GAG93752.1"/>
    <property type="molecule type" value="Genomic_DNA"/>
</dbReference>
<comment type="caution">
    <text evidence="1">The sequence shown here is derived from an EMBL/GenBank/DDBJ whole genome shotgun (WGS) entry which is preliminary data.</text>
</comment>
<organism evidence="1">
    <name type="scientific">marine sediment metagenome</name>
    <dbReference type="NCBI Taxonomy" id="412755"/>
    <lineage>
        <taxon>unclassified sequences</taxon>
        <taxon>metagenomes</taxon>
        <taxon>ecological metagenomes</taxon>
    </lineage>
</organism>
<name>X1CL57_9ZZZZ</name>
<dbReference type="AlphaFoldDB" id="X1CL57"/>
<protein>
    <submittedName>
        <fullName evidence="1">Uncharacterized protein</fullName>
    </submittedName>
</protein>
<gene>
    <name evidence="1" type="ORF">S01H4_38725</name>
</gene>